<keyword evidence="1" id="KW-1133">Transmembrane helix</keyword>
<feature type="transmembrane region" description="Helical" evidence="1">
    <location>
        <begin position="53"/>
        <end position="74"/>
    </location>
</feature>
<sequence length="343" mass="40565">MKIGKFILLLLIILALFSIFIFLILLLLNNSPLTFIDTPVIDIFYIKNNKIDLVNICIALSTTISAAGLCYFSYLTYRNQKSQEFETLYCILLNEHNKLLSQKNFATEIREINLSIFNIYRKSVFEEPEKYDKYLEIQKILNNNENIEKTSSSKKKRGRLTPEELDKINKNLEEIRNFYYILSEKDKEENNYIDINYIKNKINKIYSNLGYFEEHLKHIINKNPIIRPYLIILFRILKYIYRSNKISNAEKKEYSGLVRSLINEDILFIILLNSKGWESKKNNDQSYSFLLKKMEFFEHFNVPDFVQNNFANESNDNIKKGFVDYLTQGQAIDKAAFGKNIFI</sequence>
<comment type="caution">
    <text evidence="2">The sequence shown here is derived from an EMBL/GenBank/DDBJ whole genome shotgun (WGS) entry which is preliminary data.</text>
</comment>
<dbReference type="InterPro" id="IPR031709">
    <property type="entry name" value="PutAbiC"/>
</dbReference>
<dbReference type="HOGENOM" id="CLU_758397_0_0_6"/>
<keyword evidence="1" id="KW-0472">Membrane</keyword>
<dbReference type="Pfam" id="PF16872">
    <property type="entry name" value="putAbiC"/>
    <property type="match status" value="1"/>
</dbReference>
<dbReference type="Proteomes" id="UP000004870">
    <property type="component" value="Unassembled WGS sequence"/>
</dbReference>
<feature type="transmembrane region" description="Helical" evidence="1">
    <location>
        <begin position="7"/>
        <end position="28"/>
    </location>
</feature>
<dbReference type="GeneID" id="84788701"/>
<evidence type="ECO:0000313" key="3">
    <source>
        <dbReference type="Proteomes" id="UP000004870"/>
    </source>
</evidence>
<dbReference type="RefSeq" id="WP_004140928.1">
    <property type="nucleotide sequence ID" value="NZ_GG694026.1"/>
</dbReference>
<accession>C8N9I2</accession>
<keyword evidence="3" id="KW-1185">Reference proteome</keyword>
<protein>
    <recommendedName>
        <fullName evidence="4">Phage abortive infection protein</fullName>
    </recommendedName>
</protein>
<organism evidence="2 3">
    <name type="scientific">Cardiobacterium hominis (strain ATCC 15826 / DSM 8339 / NCTC 10426 / 6573)</name>
    <dbReference type="NCBI Taxonomy" id="638300"/>
    <lineage>
        <taxon>Bacteria</taxon>
        <taxon>Pseudomonadati</taxon>
        <taxon>Pseudomonadota</taxon>
        <taxon>Gammaproteobacteria</taxon>
        <taxon>Cardiobacteriales</taxon>
        <taxon>Cardiobacteriaceae</taxon>
        <taxon>Cardiobacterium</taxon>
    </lineage>
</organism>
<dbReference type="OrthoDB" id="346283at2"/>
<keyword evidence="1" id="KW-0812">Transmembrane</keyword>
<dbReference type="AlphaFoldDB" id="C8N9I2"/>
<evidence type="ECO:0000256" key="1">
    <source>
        <dbReference type="SAM" id="Phobius"/>
    </source>
</evidence>
<name>C8N9I2_CARH6</name>
<reference evidence="2 3" key="1">
    <citation type="submission" date="2009-08" db="EMBL/GenBank/DDBJ databases">
        <authorList>
            <person name="Qin X."/>
            <person name="Bachman B."/>
            <person name="Battles P."/>
            <person name="Bell A."/>
            <person name="Bess C."/>
            <person name="Bickham C."/>
            <person name="Chaboub L."/>
            <person name="Chen D."/>
            <person name="Coyle M."/>
            <person name="Deiros D.R."/>
            <person name="Dinh H."/>
            <person name="Forbes L."/>
            <person name="Fowler G."/>
            <person name="Francisco L."/>
            <person name="Fu Q."/>
            <person name="Gubbala S."/>
            <person name="Hale W."/>
            <person name="Han Y."/>
            <person name="Hemphill L."/>
            <person name="Highlander S.K."/>
            <person name="Hirani K."/>
            <person name="Hogues M."/>
            <person name="Jackson L."/>
            <person name="Jakkamsetti A."/>
            <person name="Javaid M."/>
            <person name="Jiang H."/>
            <person name="Korchina V."/>
            <person name="Kovar C."/>
            <person name="Lara F."/>
            <person name="Lee S."/>
            <person name="Mata R."/>
            <person name="Mathew T."/>
            <person name="Moen C."/>
            <person name="Morales K."/>
            <person name="Munidasa M."/>
            <person name="Nazareth L."/>
            <person name="Ngo R."/>
            <person name="Nguyen L."/>
            <person name="Okwuonu G."/>
            <person name="Ongeri F."/>
            <person name="Patil S."/>
            <person name="Petrosino J."/>
            <person name="Pham C."/>
            <person name="Pham P."/>
            <person name="Pu L.-L."/>
            <person name="Puazo M."/>
            <person name="Raj R."/>
            <person name="Reid J."/>
            <person name="Rouhana J."/>
            <person name="Saada N."/>
            <person name="Shang Y."/>
            <person name="Simmons D."/>
            <person name="Thornton R."/>
            <person name="Warren J."/>
            <person name="Weissenberger G."/>
            <person name="Zhang J."/>
            <person name="Zhang L."/>
            <person name="Zhou C."/>
            <person name="Zhu D."/>
            <person name="Muzny D."/>
            <person name="Worley K."/>
            <person name="Gibbs R."/>
        </authorList>
    </citation>
    <scope>NUCLEOTIDE SEQUENCE [LARGE SCALE GENOMIC DNA]</scope>
    <source>
        <strain evidence="3">ATCC 15826 / DSM 8339 / NCTC 10426 / 6573</strain>
    </source>
</reference>
<evidence type="ECO:0000313" key="2">
    <source>
        <dbReference type="EMBL" id="EEV88670.1"/>
    </source>
</evidence>
<proteinExistence type="predicted"/>
<gene>
    <name evidence="2" type="ORF">HMPREF0198_1160</name>
</gene>
<evidence type="ECO:0008006" key="4">
    <source>
        <dbReference type="Google" id="ProtNLM"/>
    </source>
</evidence>
<dbReference type="EMBL" id="ACKY01000058">
    <property type="protein sequence ID" value="EEV88670.1"/>
    <property type="molecule type" value="Genomic_DNA"/>
</dbReference>